<dbReference type="InterPro" id="IPR036249">
    <property type="entry name" value="Thioredoxin-like_sf"/>
</dbReference>
<comment type="caution">
    <text evidence="1">The sequence shown here is derived from an EMBL/GenBank/DDBJ whole genome shotgun (WGS) entry which is preliminary data.</text>
</comment>
<reference evidence="1" key="1">
    <citation type="submission" date="2020-04" db="EMBL/GenBank/DDBJ databases">
        <authorList>
            <person name="Alioto T."/>
            <person name="Alioto T."/>
            <person name="Gomez Garrido J."/>
        </authorList>
    </citation>
    <scope>NUCLEOTIDE SEQUENCE</scope>
    <source>
        <strain evidence="1">A484AB</strain>
    </source>
</reference>
<dbReference type="SUPFAM" id="SSF52833">
    <property type="entry name" value="Thioredoxin-like"/>
    <property type="match status" value="1"/>
</dbReference>
<gene>
    <name evidence="1" type="ORF">PACLA_8A072507</name>
</gene>
<dbReference type="PANTHER" id="PTHR42943">
    <property type="entry name" value="GLUTATHIONE S-TRANSFERASE KAPPA"/>
    <property type="match status" value="1"/>
</dbReference>
<sequence length="137" mass="15540">MKMLADGVSAMKFLTAAKITHSNKMEDLSREFWKRIYKTHEEFGFSEGLHKVCETVGINKDDAQKIIDESPKESIQVKLNETMKRAVDYGGFGVPTILVENPEDESKPEMFFGSDRCHLIARYLGVECHSPGNCKDH</sequence>
<name>A0A7D9DRD4_PARCT</name>
<dbReference type="GO" id="GO:0004364">
    <property type="term" value="F:glutathione transferase activity"/>
    <property type="evidence" value="ECO:0007669"/>
    <property type="project" value="TreeGrafter"/>
</dbReference>
<protein>
    <submittedName>
        <fullName evidence="1">Glutathione S-transferase kappa 1, partial</fullName>
    </submittedName>
</protein>
<dbReference type="Pfam" id="PF01323">
    <property type="entry name" value="DSBA"/>
    <property type="match status" value="1"/>
</dbReference>
<dbReference type="Proteomes" id="UP001152795">
    <property type="component" value="Unassembled WGS sequence"/>
</dbReference>
<dbReference type="GO" id="GO:0005777">
    <property type="term" value="C:peroxisome"/>
    <property type="evidence" value="ECO:0007669"/>
    <property type="project" value="TreeGrafter"/>
</dbReference>
<dbReference type="PANTHER" id="PTHR42943:SF2">
    <property type="entry name" value="GLUTATHIONE S-TRANSFERASE KAPPA 1"/>
    <property type="match status" value="1"/>
</dbReference>
<accession>A0A7D9DRD4</accession>
<dbReference type="InterPro" id="IPR001853">
    <property type="entry name" value="DSBA-like_thioredoxin_dom"/>
</dbReference>
<dbReference type="OrthoDB" id="4664297at2759"/>
<dbReference type="AlphaFoldDB" id="A0A7D9DRD4"/>
<dbReference type="InterPro" id="IPR051924">
    <property type="entry name" value="GST_Kappa/NadH"/>
</dbReference>
<dbReference type="Gene3D" id="3.40.30.10">
    <property type="entry name" value="Glutaredoxin"/>
    <property type="match status" value="1"/>
</dbReference>
<dbReference type="EMBL" id="CACRXK020002035">
    <property type="protein sequence ID" value="CAB3992372.1"/>
    <property type="molecule type" value="Genomic_DNA"/>
</dbReference>
<dbReference type="GO" id="GO:0006749">
    <property type="term" value="P:glutathione metabolic process"/>
    <property type="evidence" value="ECO:0007669"/>
    <property type="project" value="TreeGrafter"/>
</dbReference>
<dbReference type="GO" id="GO:0005739">
    <property type="term" value="C:mitochondrion"/>
    <property type="evidence" value="ECO:0007669"/>
    <property type="project" value="TreeGrafter"/>
</dbReference>
<dbReference type="GO" id="GO:0004602">
    <property type="term" value="F:glutathione peroxidase activity"/>
    <property type="evidence" value="ECO:0007669"/>
    <property type="project" value="TreeGrafter"/>
</dbReference>
<organism evidence="1 2">
    <name type="scientific">Paramuricea clavata</name>
    <name type="common">Red gorgonian</name>
    <name type="synonym">Violescent sea-whip</name>
    <dbReference type="NCBI Taxonomy" id="317549"/>
    <lineage>
        <taxon>Eukaryota</taxon>
        <taxon>Metazoa</taxon>
        <taxon>Cnidaria</taxon>
        <taxon>Anthozoa</taxon>
        <taxon>Octocorallia</taxon>
        <taxon>Malacalcyonacea</taxon>
        <taxon>Plexauridae</taxon>
        <taxon>Paramuricea</taxon>
    </lineage>
</organism>
<evidence type="ECO:0000313" key="2">
    <source>
        <dbReference type="Proteomes" id="UP001152795"/>
    </source>
</evidence>
<proteinExistence type="predicted"/>
<keyword evidence="2" id="KW-1185">Reference proteome</keyword>
<evidence type="ECO:0000313" key="1">
    <source>
        <dbReference type="EMBL" id="CAB3992372.1"/>
    </source>
</evidence>